<name>K9J0W5_DESRO</name>
<sequence>PFKTPTGWAVSTKLDIPLGSLHPHSPCSHRLLQGVRVLDRVRKKPKDQRRQIQKSQASDVQRGLGQEVLLLPY</sequence>
<evidence type="ECO:0000313" key="1">
    <source>
        <dbReference type="EMBL" id="JAA50211.1"/>
    </source>
</evidence>
<protein>
    <submittedName>
        <fullName evidence="1">Uncharacterized protein</fullName>
    </submittedName>
</protein>
<feature type="non-terminal residue" evidence="1">
    <location>
        <position position="1"/>
    </location>
</feature>
<dbReference type="AlphaFoldDB" id="K9J0W5"/>
<feature type="non-terminal residue" evidence="1">
    <location>
        <position position="73"/>
    </location>
</feature>
<accession>K9J0W5</accession>
<dbReference type="EMBL" id="GABZ01003314">
    <property type="protein sequence ID" value="JAA50211.1"/>
    <property type="molecule type" value="mRNA"/>
</dbReference>
<organism evidence="1">
    <name type="scientific">Desmodus rotundus</name>
    <name type="common">Vampire bat</name>
    <dbReference type="NCBI Taxonomy" id="9430"/>
    <lineage>
        <taxon>Eukaryota</taxon>
        <taxon>Metazoa</taxon>
        <taxon>Chordata</taxon>
        <taxon>Craniata</taxon>
        <taxon>Vertebrata</taxon>
        <taxon>Euteleostomi</taxon>
        <taxon>Mammalia</taxon>
        <taxon>Eutheria</taxon>
        <taxon>Laurasiatheria</taxon>
        <taxon>Chiroptera</taxon>
        <taxon>Yangochiroptera</taxon>
        <taxon>Phyllostomidae</taxon>
        <taxon>Desmodontinae</taxon>
        <taxon>Desmodus</taxon>
    </lineage>
</organism>
<reference evidence="1" key="1">
    <citation type="submission" date="2012-11" db="EMBL/GenBank/DDBJ databases">
        <title>The Vampirome: Transcriptome and Proteome Analysis of the Submandibular and Accessory Glands of the Vampire Bat and Vector of Human Rabies, Desmodus rotundus.</title>
        <authorList>
            <person name="Francischetti I.M.B."/>
            <person name="Assumpcao T.C.F."/>
            <person name="Ma D."/>
            <person name="Vicente E.C."/>
            <person name="Ribeiro J.M.C."/>
        </authorList>
    </citation>
    <scope>NUCLEOTIDE SEQUENCE</scope>
    <source>
        <tissue evidence="1">Salivary gland</tissue>
    </source>
</reference>
<proteinExistence type="evidence at transcript level"/>